<dbReference type="InterPro" id="IPR052042">
    <property type="entry name" value="Tail_sheath_structural"/>
</dbReference>
<dbReference type="PANTHER" id="PTHR35861">
    <property type="match status" value="1"/>
</dbReference>
<dbReference type="Pfam" id="PF17482">
    <property type="entry name" value="Phage_sheath_1C"/>
    <property type="match status" value="1"/>
</dbReference>
<organism evidence="3 4">
    <name type="scientific">Puia dinghuensis</name>
    <dbReference type="NCBI Taxonomy" id="1792502"/>
    <lineage>
        <taxon>Bacteria</taxon>
        <taxon>Pseudomonadati</taxon>
        <taxon>Bacteroidota</taxon>
        <taxon>Chitinophagia</taxon>
        <taxon>Chitinophagales</taxon>
        <taxon>Chitinophagaceae</taxon>
        <taxon>Puia</taxon>
    </lineage>
</organism>
<dbReference type="Proteomes" id="UP000607559">
    <property type="component" value="Unassembled WGS sequence"/>
</dbReference>
<evidence type="ECO:0000313" key="3">
    <source>
        <dbReference type="EMBL" id="GGA88745.1"/>
    </source>
</evidence>
<evidence type="ECO:0000313" key="4">
    <source>
        <dbReference type="Proteomes" id="UP000607559"/>
    </source>
</evidence>
<reference evidence="3" key="2">
    <citation type="submission" date="2020-09" db="EMBL/GenBank/DDBJ databases">
        <authorList>
            <person name="Sun Q."/>
            <person name="Zhou Y."/>
        </authorList>
    </citation>
    <scope>NUCLEOTIDE SEQUENCE</scope>
    <source>
        <strain evidence="3">CGMCC 1.15448</strain>
    </source>
</reference>
<keyword evidence="4" id="KW-1185">Reference proteome</keyword>
<dbReference type="Gene3D" id="3.40.50.11780">
    <property type="match status" value="2"/>
</dbReference>
<accession>A0A8J2UA16</accession>
<dbReference type="RefSeq" id="WP_188929136.1">
    <property type="nucleotide sequence ID" value="NZ_BMJC01000001.1"/>
</dbReference>
<reference evidence="3" key="1">
    <citation type="journal article" date="2014" name="Int. J. Syst. Evol. Microbiol.">
        <title>Complete genome sequence of Corynebacterium casei LMG S-19264T (=DSM 44701T), isolated from a smear-ripened cheese.</title>
        <authorList>
            <consortium name="US DOE Joint Genome Institute (JGI-PGF)"/>
            <person name="Walter F."/>
            <person name="Albersmeier A."/>
            <person name="Kalinowski J."/>
            <person name="Ruckert C."/>
        </authorList>
    </citation>
    <scope>NUCLEOTIDE SEQUENCE</scope>
    <source>
        <strain evidence="3">CGMCC 1.15448</strain>
    </source>
</reference>
<name>A0A8J2UA16_9BACT</name>
<dbReference type="InterPro" id="IPR020287">
    <property type="entry name" value="Tail_sheath_C"/>
</dbReference>
<evidence type="ECO:0000256" key="1">
    <source>
        <dbReference type="ARBA" id="ARBA00008005"/>
    </source>
</evidence>
<feature type="domain" description="Tail sheath protein C-terminal" evidence="2">
    <location>
        <begin position="426"/>
        <end position="529"/>
    </location>
</feature>
<comment type="caution">
    <text evidence="3">The sequence shown here is derived from an EMBL/GenBank/DDBJ whole genome shotgun (WGS) entry which is preliminary data.</text>
</comment>
<dbReference type="EMBL" id="BMJC01000001">
    <property type="protein sequence ID" value="GGA88745.1"/>
    <property type="molecule type" value="Genomic_DNA"/>
</dbReference>
<protein>
    <submittedName>
        <fullName evidence="3">Tail protein</fullName>
    </submittedName>
</protein>
<proteinExistence type="inferred from homology"/>
<sequence length="537" mass="58036">MPVQTTYPGVYIEEIPSGVHTITGVATSITAFIGRALFGPVNQPTVINSWRDYERNFGGLWYSSTMSYAVNDFFGNGGNQAVIVRLYNEDISVGPGIAQIVLPTAGGSPPGEPLTLVALDPGAWANKLYAEVDYNTQDPTAPVTSPPTATDPHLFNLRIYQKSTDGSPDQVQETYLRVSINPSDTLYLPRVLQQNSTLFSVSQDATGNWIVPGRPMLTSETDAKGGSDGIDLTFTQYEGDPLAKTGIYALEMASLFNLLCIPPPVRGTDTPITTYQKAMTFCANNGAVLIVDPPIAWAANPATAVSRALGGLSSLGLTGVYARNAVLYFPRVLEADPLWNNQLDTFVPCGIMAGIMARTDSTRGVWKSPAGIDASLNGISGLQYVMTDAENGQLNPVGINCFRTFPITGTVAWGARTMRGADQLADDYKYLAVRRTALFLEKSLYQGTQWVVFEPNDETLWAQIRLNIGAFMQNLFLQGAFQGSTPQQAYLVKCDAETTTQNDIDQGIVNIIVAFAPLKPAEFVIIQIQQLAGQVNA</sequence>
<evidence type="ECO:0000259" key="2">
    <source>
        <dbReference type="Pfam" id="PF17482"/>
    </source>
</evidence>
<dbReference type="AlphaFoldDB" id="A0A8J2UA16"/>
<gene>
    <name evidence="3" type="ORF">GCM10011511_09950</name>
</gene>
<dbReference type="PANTHER" id="PTHR35861:SF1">
    <property type="entry name" value="PHAGE TAIL SHEATH PROTEIN"/>
    <property type="match status" value="1"/>
</dbReference>
<comment type="similarity">
    <text evidence="1">Belongs to the myoviridae tail sheath protein family.</text>
</comment>